<dbReference type="Pfam" id="PF22513">
    <property type="entry name" value="FitA-like_RHH"/>
    <property type="match status" value="1"/>
</dbReference>
<proteinExistence type="predicted"/>
<dbReference type="Proteomes" id="UP000069162">
    <property type="component" value="Chromosome"/>
</dbReference>
<accession>A0A806X8G9</accession>
<dbReference type="KEGG" id="kle:AO703_13390"/>
<protein>
    <recommendedName>
        <fullName evidence="1">Antitoxin FitA-like ribbon-helix-helix domain-containing protein</fullName>
    </recommendedName>
</protein>
<dbReference type="InterPro" id="IPR010985">
    <property type="entry name" value="Ribbon_hlx_hlx"/>
</dbReference>
<dbReference type="SUPFAM" id="SSF47598">
    <property type="entry name" value="Ribbon-helix-helix"/>
    <property type="match status" value="1"/>
</dbReference>
<dbReference type="GO" id="GO:0006355">
    <property type="term" value="P:regulation of DNA-templated transcription"/>
    <property type="evidence" value="ECO:0007669"/>
    <property type="project" value="InterPro"/>
</dbReference>
<feature type="domain" description="Antitoxin FitA-like ribbon-helix-helix" evidence="1">
    <location>
        <begin position="6"/>
        <end position="42"/>
    </location>
</feature>
<reference evidence="3" key="1">
    <citation type="submission" date="2015-10" db="EMBL/GenBank/DDBJ databases">
        <title>Complete Genome Sequencing of Klebsiella sp. strain G5.</title>
        <authorList>
            <person name="Chan K.-G."/>
            <person name="Chen J.-W."/>
        </authorList>
    </citation>
    <scope>NUCLEOTIDE SEQUENCE [LARGE SCALE GENOMIC DNA]</scope>
    <source>
        <strain evidence="3">G5</strain>
    </source>
</reference>
<name>A0A806X8G9_9ENTR</name>
<dbReference type="AlphaFoldDB" id="A0A806X8G9"/>
<organism evidence="2 3">
    <name type="scientific">[Enterobacter] lignolyticus</name>
    <dbReference type="NCBI Taxonomy" id="1334193"/>
    <lineage>
        <taxon>Bacteria</taxon>
        <taxon>Pseudomonadati</taxon>
        <taxon>Pseudomonadota</taxon>
        <taxon>Gammaproteobacteria</taxon>
        <taxon>Enterobacterales</taxon>
        <taxon>Enterobacteriaceae</taxon>
        <taxon>Pluralibacter</taxon>
    </lineage>
</organism>
<evidence type="ECO:0000313" key="2">
    <source>
        <dbReference type="EMBL" id="ALR77252.1"/>
    </source>
</evidence>
<evidence type="ECO:0000313" key="3">
    <source>
        <dbReference type="Proteomes" id="UP000069162"/>
    </source>
</evidence>
<gene>
    <name evidence="2" type="ORF">AO703_13390</name>
</gene>
<evidence type="ECO:0000259" key="1">
    <source>
        <dbReference type="Pfam" id="PF22513"/>
    </source>
</evidence>
<dbReference type="InterPro" id="IPR053853">
    <property type="entry name" value="FitA-like_RHH"/>
</dbReference>
<dbReference type="EMBL" id="CP012871">
    <property type="protein sequence ID" value="ALR77252.1"/>
    <property type="molecule type" value="Genomic_DNA"/>
</dbReference>
<sequence>MRSIMATIQIRNLDDDVYDRMAKEASRQYRSIEGEARFTLTTTYPESPLSLREVWQKEAGQRIKWVFEKLREDGWFRYGQMSDPVSLAHLIGEPSPAALLDCLDGNSGPTFDMAFRMEKEFSCNANWIMSGNGEPFRTTSLGGQYESYFTSLLNETGSLDQDNELHFVRYSSKNQFDGTLLIIHRAGQVWECRYEYNRFCLSDNMGGQGRNNLFNFLKFVKLTLSDVNYKSWIYHDETDAYPAFAHHHPSHYILDMMRSEKNEWLQCMQQGNQPQGWTMNFNHDLNKLKQVSTSQSGVSDAPTYPHVAKLKTRFMQQLVQTLGKYHILCESWSEFEDEFIKRRPTGIPNSCIALKLLGTFHVFDNLNSLHNPSPEDVERRKALKYSLQEKNDFSSEEAIEFMEKISVRALTASDFIRAMAENNVRCSDEKKFVSKVNSSIESKSPDSNPVANNIISVALGHTFYFDDKSGTLKTDKVQILEGILQRDFCFTEEQMHQFMNMIKSGKE</sequence>